<feature type="compositionally biased region" description="Polar residues" evidence="1">
    <location>
        <begin position="568"/>
        <end position="584"/>
    </location>
</feature>
<accession>A0A0D1ZQ76</accession>
<feature type="region of interest" description="Disordered" evidence="1">
    <location>
        <begin position="568"/>
        <end position="642"/>
    </location>
</feature>
<dbReference type="PROSITE" id="PS00108">
    <property type="entry name" value="PROTEIN_KINASE_ST"/>
    <property type="match status" value="1"/>
</dbReference>
<dbReference type="SMART" id="SM00220">
    <property type="entry name" value="S_TKc"/>
    <property type="match status" value="1"/>
</dbReference>
<sequence>MASIQARQPTHKAVILDLIKWVDENSVDGVDAAGACARFMPTKDLREYIKDKYRLRDILKALFEPEDPPTNVSPAAILTSCTSVFAILIRIQKGAYISEFLRHGELFDNHLPFLTKPPAFPSVPNDDFFDRFCKEQWRFCAHTFKDGYDDLHISNSYILPILKTETLVEGGAADVQKVTLHPEYDKIQPSLQGTEESDRSHKPKHTYVLKLYRSKRYASEELYKAESEAFIHLRNSHALGKYFIGYYGSFTHGITRNILLEYADYGSLEKFFNSVEPPSTGEDIIRFWQSMFGIIDAVRDIHTIPSPESHNAAPFWHQDIKPANILVSRGSTDGEFEFKLADLGLAHFHRVKLKSKSHHNGAISGRDVGGTREYGAPECYRGDESQHQTTRHIGQAVDIWSLGCVYSEFAHWIAQGKLGLQKYRERREEVTKAIPDHLDPGCFHDKEKVLTIVKDSHDELFKHRRVDDFMVRPVIKKMVEEMLDDAAGRPTAVQLEYKAKKIIQQAEKDLRDIEPLRIISRSSTTQSSELNLERGIPLRLHQPRPPKAPSSIMPDTFFDKHELLSTVTTIEESPSATSKKNTASVHPDRGYIHNRVTSNPTRNGPSSSEDGQRTAVPGADHHENSSSPTPPQTPFSSPGKLNNKSVIPNMSIGQALFWIYCQKDLGRDMIPREHRKYIEELADRDHIFLIDDAATMEQHWSEVTMLTYIFTSFLKRYDKDGMELYFASSKECINEKKVTPLMSRLLGHRQRDTSDIGKCLDRLVTRYIDKIDGAQHRSYLRTAKQPKPCCIYVLTDGIWEETSDAKSPVKRLVDTLKHHRKDPAEVGIQFIFFGNDQQARKKLEVLDDHLDLDMDIVDMEPANGNVLKMLTGGILKKVDRVVTNGAGS</sequence>
<reference evidence="3 4" key="1">
    <citation type="submission" date="2015-01" db="EMBL/GenBank/DDBJ databases">
        <title>The Genome Sequence of Exophiala spinifera CBS89968.</title>
        <authorList>
            <consortium name="The Broad Institute Genomics Platform"/>
            <person name="Cuomo C."/>
            <person name="de Hoog S."/>
            <person name="Gorbushina A."/>
            <person name="Stielow B."/>
            <person name="Teixiera M."/>
            <person name="Abouelleil A."/>
            <person name="Chapman S.B."/>
            <person name="Priest M."/>
            <person name="Young S.K."/>
            <person name="Wortman J."/>
            <person name="Nusbaum C."/>
            <person name="Birren B."/>
        </authorList>
    </citation>
    <scope>NUCLEOTIDE SEQUENCE [LARGE SCALE GENOMIC DNA]</scope>
    <source>
        <strain evidence="3 4">CBS 89968</strain>
    </source>
</reference>
<dbReference type="GO" id="GO:0004674">
    <property type="term" value="F:protein serine/threonine kinase activity"/>
    <property type="evidence" value="ECO:0007669"/>
    <property type="project" value="TreeGrafter"/>
</dbReference>
<dbReference type="InterPro" id="IPR000719">
    <property type="entry name" value="Prot_kinase_dom"/>
</dbReference>
<dbReference type="AlphaFoldDB" id="A0A0D1ZQ76"/>
<dbReference type="VEuPathDB" id="FungiDB:PV08_07724"/>
<dbReference type="EMBL" id="KN847496">
    <property type="protein sequence ID" value="KIW14937.1"/>
    <property type="molecule type" value="Genomic_DNA"/>
</dbReference>
<feature type="compositionally biased region" description="Polar residues" evidence="1">
    <location>
        <begin position="595"/>
        <end position="609"/>
    </location>
</feature>
<dbReference type="SUPFAM" id="SSF56112">
    <property type="entry name" value="Protein kinase-like (PK-like)"/>
    <property type="match status" value="1"/>
</dbReference>
<proteinExistence type="predicted"/>
<dbReference type="GeneID" id="27334807"/>
<dbReference type="OrthoDB" id="5986190at2759"/>
<evidence type="ECO:0000256" key="1">
    <source>
        <dbReference type="SAM" id="MobiDB-lite"/>
    </source>
</evidence>
<dbReference type="CDD" id="cd00180">
    <property type="entry name" value="PKc"/>
    <property type="match status" value="1"/>
</dbReference>
<protein>
    <recommendedName>
        <fullName evidence="2">Protein kinase domain-containing protein</fullName>
    </recommendedName>
</protein>
<organism evidence="3 4">
    <name type="scientific">Exophiala spinifera</name>
    <dbReference type="NCBI Taxonomy" id="91928"/>
    <lineage>
        <taxon>Eukaryota</taxon>
        <taxon>Fungi</taxon>
        <taxon>Dikarya</taxon>
        <taxon>Ascomycota</taxon>
        <taxon>Pezizomycotina</taxon>
        <taxon>Eurotiomycetes</taxon>
        <taxon>Chaetothyriomycetidae</taxon>
        <taxon>Chaetothyriales</taxon>
        <taxon>Herpotrichiellaceae</taxon>
        <taxon>Exophiala</taxon>
    </lineage>
</organism>
<name>A0A0D1ZQ76_9EURO</name>
<dbReference type="RefSeq" id="XP_016235153.1">
    <property type="nucleotide sequence ID" value="XM_016382051.1"/>
</dbReference>
<evidence type="ECO:0000259" key="2">
    <source>
        <dbReference type="PROSITE" id="PS50011"/>
    </source>
</evidence>
<dbReference type="PANTHER" id="PTHR24359">
    <property type="entry name" value="SERINE/THREONINE-PROTEIN KINASE SBK1"/>
    <property type="match status" value="1"/>
</dbReference>
<evidence type="ECO:0000313" key="4">
    <source>
        <dbReference type="Proteomes" id="UP000053328"/>
    </source>
</evidence>
<gene>
    <name evidence="3" type="ORF">PV08_07724</name>
</gene>
<evidence type="ECO:0000313" key="3">
    <source>
        <dbReference type="EMBL" id="KIW14937.1"/>
    </source>
</evidence>
<dbReference type="Proteomes" id="UP000053328">
    <property type="component" value="Unassembled WGS sequence"/>
</dbReference>
<keyword evidence="4" id="KW-1185">Reference proteome</keyword>
<dbReference type="GO" id="GO:0005524">
    <property type="term" value="F:ATP binding"/>
    <property type="evidence" value="ECO:0007669"/>
    <property type="project" value="InterPro"/>
</dbReference>
<dbReference type="HOGENOM" id="CLU_005931_0_0_1"/>
<dbReference type="InterPro" id="IPR008271">
    <property type="entry name" value="Ser/Thr_kinase_AS"/>
</dbReference>
<dbReference type="Gene3D" id="1.10.510.10">
    <property type="entry name" value="Transferase(Phosphotransferase) domain 1"/>
    <property type="match status" value="1"/>
</dbReference>
<feature type="region of interest" description="Disordered" evidence="1">
    <location>
        <begin position="523"/>
        <end position="553"/>
    </location>
</feature>
<dbReference type="PROSITE" id="PS50011">
    <property type="entry name" value="PROTEIN_KINASE_DOM"/>
    <property type="match status" value="1"/>
</dbReference>
<dbReference type="STRING" id="91928.A0A0D1ZQ76"/>
<dbReference type="InterPro" id="IPR011009">
    <property type="entry name" value="Kinase-like_dom_sf"/>
</dbReference>
<feature type="domain" description="Protein kinase" evidence="2">
    <location>
        <begin position="161"/>
        <end position="503"/>
    </location>
</feature>
<dbReference type="Pfam" id="PF00069">
    <property type="entry name" value="Pkinase"/>
    <property type="match status" value="1"/>
</dbReference>
<dbReference type="PANTHER" id="PTHR24359:SF1">
    <property type="entry name" value="INHIBITOR OF NUCLEAR FACTOR KAPPA-B KINASE EPSILON SUBUNIT HOMOLOG 1-RELATED"/>
    <property type="match status" value="1"/>
</dbReference>